<feature type="region of interest" description="Disordered" evidence="1">
    <location>
        <begin position="1"/>
        <end position="26"/>
    </location>
</feature>
<name>A0A2P2NU11_RHIMU</name>
<dbReference type="EMBL" id="GGEC01065377">
    <property type="protein sequence ID" value="MBX45861.1"/>
    <property type="molecule type" value="Transcribed_RNA"/>
</dbReference>
<protein>
    <submittedName>
        <fullName evidence="2">Uncharacterized protein</fullName>
    </submittedName>
</protein>
<organism evidence="2">
    <name type="scientific">Rhizophora mucronata</name>
    <name type="common">Asiatic mangrove</name>
    <dbReference type="NCBI Taxonomy" id="61149"/>
    <lineage>
        <taxon>Eukaryota</taxon>
        <taxon>Viridiplantae</taxon>
        <taxon>Streptophyta</taxon>
        <taxon>Embryophyta</taxon>
        <taxon>Tracheophyta</taxon>
        <taxon>Spermatophyta</taxon>
        <taxon>Magnoliopsida</taxon>
        <taxon>eudicotyledons</taxon>
        <taxon>Gunneridae</taxon>
        <taxon>Pentapetalae</taxon>
        <taxon>rosids</taxon>
        <taxon>fabids</taxon>
        <taxon>Malpighiales</taxon>
        <taxon>Rhizophoraceae</taxon>
        <taxon>Rhizophora</taxon>
    </lineage>
</organism>
<reference evidence="2" key="1">
    <citation type="submission" date="2018-02" db="EMBL/GenBank/DDBJ databases">
        <title>Rhizophora mucronata_Transcriptome.</title>
        <authorList>
            <person name="Meera S.P."/>
            <person name="Sreeshan A."/>
            <person name="Augustine A."/>
        </authorList>
    </citation>
    <scope>NUCLEOTIDE SEQUENCE</scope>
    <source>
        <tissue evidence="2">Leaf</tissue>
    </source>
</reference>
<accession>A0A2P2NU11</accession>
<proteinExistence type="predicted"/>
<evidence type="ECO:0000313" key="2">
    <source>
        <dbReference type="EMBL" id="MBX45861.1"/>
    </source>
</evidence>
<dbReference type="AlphaFoldDB" id="A0A2P2NU11"/>
<evidence type="ECO:0000256" key="1">
    <source>
        <dbReference type="SAM" id="MobiDB-lite"/>
    </source>
</evidence>
<sequence>MAVQPIGQATKQLKNPESIRQEKRNKKYHITRNYDTQIKAPQLVFAHHE</sequence>